<dbReference type="AlphaFoldDB" id="A0A2T2XIA6"/>
<keyword evidence="3" id="KW-1003">Cell membrane</keyword>
<keyword evidence="5 7" id="KW-1133">Transmembrane helix</keyword>
<accession>A0A2T2XIA6</accession>
<feature type="transmembrane region" description="Helical" evidence="7">
    <location>
        <begin position="211"/>
        <end position="240"/>
    </location>
</feature>
<evidence type="ECO:0000256" key="5">
    <source>
        <dbReference type="ARBA" id="ARBA00022989"/>
    </source>
</evidence>
<comment type="caution">
    <text evidence="9">The sequence shown here is derived from an EMBL/GenBank/DDBJ whole genome shotgun (WGS) entry which is preliminary data.</text>
</comment>
<feature type="transmembrane region" description="Helical" evidence="7">
    <location>
        <begin position="96"/>
        <end position="117"/>
    </location>
</feature>
<evidence type="ECO:0000256" key="6">
    <source>
        <dbReference type="ARBA" id="ARBA00023136"/>
    </source>
</evidence>
<feature type="transmembrane region" description="Helical" evidence="7">
    <location>
        <begin position="129"/>
        <end position="148"/>
    </location>
</feature>
<dbReference type="GO" id="GO:0055085">
    <property type="term" value="P:transmembrane transport"/>
    <property type="evidence" value="ECO:0007669"/>
    <property type="project" value="InterPro"/>
</dbReference>
<feature type="transmembrane region" description="Helical" evidence="7">
    <location>
        <begin position="264"/>
        <end position="284"/>
    </location>
</feature>
<sequence>MAVQPSTTIVPEEVPDSSLGTSRAVHLFFRNPMAWVGIIGIVLIVLFSFVGPLFYHVSPLATNVTDLLAPPSAHHLLGTDDLGRDYLSRMMYGGRLSLIVGFSAAIASMIIGVTYGLISGLVGGWLDNFLMRVIDILLSIPTLFLLLFLDVTFQPSPLELIFVLAITSWFGVTRLVRSEVLSIKQRDYVEASRAFGANNFHIMIKELLPNVMGTVMVATTFQIAGAIITIATLSFLGLGLPPPEPNWGTMLSDSMSYMYENTWWLIYPPGIALLWTVLSINFISEALRGAIDSRF</sequence>
<feature type="transmembrane region" description="Helical" evidence="7">
    <location>
        <begin position="33"/>
        <end position="55"/>
    </location>
</feature>
<evidence type="ECO:0000256" key="4">
    <source>
        <dbReference type="ARBA" id="ARBA00022692"/>
    </source>
</evidence>
<gene>
    <name evidence="9" type="ORF">C7B46_06560</name>
</gene>
<dbReference type="InterPro" id="IPR035906">
    <property type="entry name" value="MetI-like_sf"/>
</dbReference>
<feature type="domain" description="ABC transmembrane type-1" evidence="8">
    <location>
        <begin position="94"/>
        <end position="284"/>
    </location>
</feature>
<evidence type="ECO:0000256" key="1">
    <source>
        <dbReference type="ARBA" id="ARBA00004651"/>
    </source>
</evidence>
<dbReference type="PANTHER" id="PTHR43386:SF1">
    <property type="entry name" value="D,D-DIPEPTIDE TRANSPORT SYSTEM PERMEASE PROTEIN DDPC-RELATED"/>
    <property type="match status" value="1"/>
</dbReference>
<dbReference type="Pfam" id="PF00528">
    <property type="entry name" value="BPD_transp_1"/>
    <property type="match status" value="1"/>
</dbReference>
<dbReference type="Gene3D" id="1.10.3720.10">
    <property type="entry name" value="MetI-like"/>
    <property type="match status" value="1"/>
</dbReference>
<dbReference type="PROSITE" id="PS50928">
    <property type="entry name" value="ABC_TM1"/>
    <property type="match status" value="1"/>
</dbReference>
<evidence type="ECO:0000313" key="10">
    <source>
        <dbReference type="Proteomes" id="UP000242972"/>
    </source>
</evidence>
<evidence type="ECO:0000259" key="8">
    <source>
        <dbReference type="PROSITE" id="PS50928"/>
    </source>
</evidence>
<evidence type="ECO:0000256" key="3">
    <source>
        <dbReference type="ARBA" id="ARBA00022475"/>
    </source>
</evidence>
<dbReference type="Proteomes" id="UP000242972">
    <property type="component" value="Unassembled WGS sequence"/>
</dbReference>
<dbReference type="Pfam" id="PF12911">
    <property type="entry name" value="OppC_N"/>
    <property type="match status" value="1"/>
</dbReference>
<dbReference type="GO" id="GO:0005886">
    <property type="term" value="C:plasma membrane"/>
    <property type="evidence" value="ECO:0007669"/>
    <property type="project" value="UniProtKB-SubCell"/>
</dbReference>
<dbReference type="InterPro" id="IPR000515">
    <property type="entry name" value="MetI-like"/>
</dbReference>
<organism evidence="9 10">
    <name type="scientific">Sulfobacillus benefaciens</name>
    <dbReference type="NCBI Taxonomy" id="453960"/>
    <lineage>
        <taxon>Bacteria</taxon>
        <taxon>Bacillati</taxon>
        <taxon>Bacillota</taxon>
        <taxon>Clostridia</taxon>
        <taxon>Eubacteriales</taxon>
        <taxon>Clostridiales Family XVII. Incertae Sedis</taxon>
        <taxon>Sulfobacillus</taxon>
    </lineage>
</organism>
<dbReference type="InterPro" id="IPR050366">
    <property type="entry name" value="BP-dependent_transpt_permease"/>
</dbReference>
<dbReference type="InterPro" id="IPR025966">
    <property type="entry name" value="OppC_N"/>
</dbReference>
<dbReference type="PANTHER" id="PTHR43386">
    <property type="entry name" value="OLIGOPEPTIDE TRANSPORT SYSTEM PERMEASE PROTEIN APPC"/>
    <property type="match status" value="1"/>
</dbReference>
<keyword evidence="4 7" id="KW-0812">Transmembrane</keyword>
<keyword evidence="6 7" id="KW-0472">Membrane</keyword>
<name>A0A2T2XIA6_9FIRM</name>
<reference evidence="9 10" key="1">
    <citation type="journal article" date="2014" name="BMC Genomics">
        <title>Comparison of environmental and isolate Sulfobacillus genomes reveals diverse carbon, sulfur, nitrogen, and hydrogen metabolisms.</title>
        <authorList>
            <person name="Justice N.B."/>
            <person name="Norman A."/>
            <person name="Brown C.T."/>
            <person name="Singh A."/>
            <person name="Thomas B.C."/>
            <person name="Banfield J.F."/>
        </authorList>
    </citation>
    <scope>NUCLEOTIDE SEQUENCE [LARGE SCALE GENOMIC DNA]</scope>
    <source>
        <strain evidence="9">AMDSBA4</strain>
    </source>
</reference>
<dbReference type="SUPFAM" id="SSF161098">
    <property type="entry name" value="MetI-like"/>
    <property type="match status" value="1"/>
</dbReference>
<protein>
    <submittedName>
        <fullName evidence="9">Peptide ABC transporter permease</fullName>
    </submittedName>
</protein>
<feature type="transmembrane region" description="Helical" evidence="7">
    <location>
        <begin position="160"/>
        <end position="176"/>
    </location>
</feature>
<keyword evidence="2 7" id="KW-0813">Transport</keyword>
<dbReference type="CDD" id="cd06261">
    <property type="entry name" value="TM_PBP2"/>
    <property type="match status" value="1"/>
</dbReference>
<evidence type="ECO:0000256" key="2">
    <source>
        <dbReference type="ARBA" id="ARBA00022448"/>
    </source>
</evidence>
<comment type="subcellular location">
    <subcellularLocation>
        <location evidence="1 7">Cell membrane</location>
        <topology evidence="1 7">Multi-pass membrane protein</topology>
    </subcellularLocation>
</comment>
<evidence type="ECO:0000313" key="9">
    <source>
        <dbReference type="EMBL" id="PSR34206.1"/>
    </source>
</evidence>
<dbReference type="EMBL" id="PXYW01000011">
    <property type="protein sequence ID" value="PSR34206.1"/>
    <property type="molecule type" value="Genomic_DNA"/>
</dbReference>
<comment type="similarity">
    <text evidence="7">Belongs to the binding-protein-dependent transport system permease family.</text>
</comment>
<evidence type="ECO:0000256" key="7">
    <source>
        <dbReference type="RuleBase" id="RU363032"/>
    </source>
</evidence>
<proteinExistence type="inferred from homology"/>